<keyword evidence="7" id="KW-0223">Dioxygenase</keyword>
<dbReference type="InterPro" id="IPR014436">
    <property type="entry name" value="Extradiol_dOase_DODA"/>
</dbReference>
<evidence type="ECO:0000256" key="5">
    <source>
        <dbReference type="ARBA" id="ARBA00023002"/>
    </source>
</evidence>
<evidence type="ECO:0000256" key="4">
    <source>
        <dbReference type="ARBA" id="ARBA00022833"/>
    </source>
</evidence>
<dbReference type="NCBIfam" id="NF007914">
    <property type="entry name" value="PRK10628.1"/>
    <property type="match status" value="1"/>
</dbReference>
<evidence type="ECO:0000313" key="7">
    <source>
        <dbReference type="EMBL" id="ANO52520.1"/>
    </source>
</evidence>
<dbReference type="RefSeq" id="WP_068617923.1">
    <property type="nucleotide sequence ID" value="NZ_CP016268.1"/>
</dbReference>
<proteinExistence type="inferred from homology"/>
<dbReference type="PANTHER" id="PTHR30096">
    <property type="entry name" value="4,5-DOPA DIOXYGENASE EXTRADIOL-LIKE PROTEIN"/>
    <property type="match status" value="1"/>
</dbReference>
<dbReference type="Gene3D" id="3.40.830.10">
    <property type="entry name" value="LigB-like"/>
    <property type="match status" value="1"/>
</dbReference>
<evidence type="ECO:0000313" key="8">
    <source>
        <dbReference type="Proteomes" id="UP000092695"/>
    </source>
</evidence>
<dbReference type="CDD" id="cd07363">
    <property type="entry name" value="45_DOPA_Dioxygenase"/>
    <property type="match status" value="1"/>
</dbReference>
<dbReference type="GO" id="GO:0016702">
    <property type="term" value="F:oxidoreductase activity, acting on single donors with incorporation of molecular oxygen, incorporation of two atoms of oxygen"/>
    <property type="evidence" value="ECO:0007669"/>
    <property type="project" value="UniProtKB-ARBA"/>
</dbReference>
<dbReference type="EMBL" id="CP016268">
    <property type="protein sequence ID" value="ANO52520.1"/>
    <property type="molecule type" value="Genomic_DNA"/>
</dbReference>
<sequence>MTQRMPALFIGHGSPLNAVTENRYSGAWAAIGRRVPTPTAILVVSAHWYVPGVRVTAMQRPRTIHDFGGFPQALYNMQYPAPGDPALAQKIAGILSPAPVVLDTDWGLDHGTWSVLCHAFPEADIPVLQLSINTELTPAAHYELGQRLSALRDAGILIIGSGNVVHNLQRYAWRDDNAAPQEWAQQFENAIVEHLEKNNDKALIDYPSMPGAELAIPTPEHYLPLLYIAALRHDGESVSLPLTGIAGGSISMLSMQVG</sequence>
<accession>A0A193LJ14</accession>
<dbReference type="PANTHER" id="PTHR30096:SF0">
    <property type="entry name" value="4,5-DOPA DIOXYGENASE EXTRADIOL-LIKE PROTEIN"/>
    <property type="match status" value="1"/>
</dbReference>
<dbReference type="Pfam" id="PF02900">
    <property type="entry name" value="LigB"/>
    <property type="match status" value="1"/>
</dbReference>
<evidence type="ECO:0000256" key="3">
    <source>
        <dbReference type="ARBA" id="ARBA00022723"/>
    </source>
</evidence>
<dbReference type="KEGG" id="woc:BA177_16195"/>
<evidence type="ECO:0000256" key="1">
    <source>
        <dbReference type="ARBA" id="ARBA00001947"/>
    </source>
</evidence>
<keyword evidence="4" id="KW-0862">Zinc</keyword>
<feature type="domain" description="Extradiol ring-cleavage dioxygenase class III enzyme subunit B" evidence="6">
    <location>
        <begin position="36"/>
        <end position="226"/>
    </location>
</feature>
<dbReference type="InterPro" id="IPR004183">
    <property type="entry name" value="Xdiol_dOase_suB"/>
</dbReference>
<dbReference type="STRING" id="1548547.BA177_16195"/>
<keyword evidence="8" id="KW-1185">Reference proteome</keyword>
<comment type="similarity">
    <text evidence="2">Belongs to the DODA-type extradiol aromatic ring-opening dioxygenase family.</text>
</comment>
<dbReference type="Proteomes" id="UP000092695">
    <property type="component" value="Chromosome"/>
</dbReference>
<dbReference type="PIRSF" id="PIRSF006157">
    <property type="entry name" value="Doxgns_DODA"/>
    <property type="match status" value="1"/>
</dbReference>
<dbReference type="GO" id="GO:0008270">
    <property type="term" value="F:zinc ion binding"/>
    <property type="evidence" value="ECO:0007669"/>
    <property type="project" value="InterPro"/>
</dbReference>
<evidence type="ECO:0000256" key="2">
    <source>
        <dbReference type="ARBA" id="ARBA00007581"/>
    </source>
</evidence>
<protein>
    <submittedName>
        <fullName evidence="7">4,5-DOPA dioxygenase extradiol</fullName>
    </submittedName>
</protein>
<organism evidence="7 8">
    <name type="scientific">Woeseia oceani</name>
    <dbReference type="NCBI Taxonomy" id="1548547"/>
    <lineage>
        <taxon>Bacteria</taxon>
        <taxon>Pseudomonadati</taxon>
        <taxon>Pseudomonadota</taxon>
        <taxon>Gammaproteobacteria</taxon>
        <taxon>Woeseiales</taxon>
        <taxon>Woeseiaceae</taxon>
        <taxon>Woeseia</taxon>
    </lineage>
</organism>
<keyword evidence="3" id="KW-0479">Metal-binding</keyword>
<name>A0A193LJ14_9GAMM</name>
<gene>
    <name evidence="7" type="ORF">BA177_16195</name>
</gene>
<keyword evidence="5" id="KW-0560">Oxidoreductase</keyword>
<dbReference type="SUPFAM" id="SSF53213">
    <property type="entry name" value="LigB-like"/>
    <property type="match status" value="1"/>
</dbReference>
<reference evidence="7 8" key="1">
    <citation type="submission" date="2016-06" db="EMBL/GenBank/DDBJ databases">
        <title>Complete genome sequence of a deep-branching marine Gamma Proteobacterium Woeseia oceani type strain XK5.</title>
        <authorList>
            <person name="Mu D."/>
            <person name="Du Z."/>
        </authorList>
    </citation>
    <scope>NUCLEOTIDE SEQUENCE [LARGE SCALE GENOMIC DNA]</scope>
    <source>
        <strain evidence="7 8">XK5</strain>
    </source>
</reference>
<dbReference type="GO" id="GO:0008198">
    <property type="term" value="F:ferrous iron binding"/>
    <property type="evidence" value="ECO:0007669"/>
    <property type="project" value="InterPro"/>
</dbReference>
<evidence type="ECO:0000259" key="6">
    <source>
        <dbReference type="Pfam" id="PF02900"/>
    </source>
</evidence>
<dbReference type="AlphaFoldDB" id="A0A193LJ14"/>
<dbReference type="OrthoDB" id="9790889at2"/>
<comment type="cofactor">
    <cofactor evidence="1">
        <name>Zn(2+)</name>
        <dbReference type="ChEBI" id="CHEBI:29105"/>
    </cofactor>
</comment>